<evidence type="ECO:0000313" key="4">
    <source>
        <dbReference type="Proteomes" id="UP000000600"/>
    </source>
</evidence>
<keyword evidence="1" id="KW-0175">Coiled coil</keyword>
<dbReference type="KEGG" id="ptm:GSPATT00022108001"/>
<protein>
    <submittedName>
        <fullName evidence="3">Uncharacterized protein</fullName>
    </submittedName>
</protein>
<feature type="coiled-coil region" evidence="1">
    <location>
        <begin position="147"/>
        <end position="174"/>
    </location>
</feature>
<dbReference type="AlphaFoldDB" id="A0E0X3"/>
<evidence type="ECO:0000256" key="1">
    <source>
        <dbReference type="SAM" id="Coils"/>
    </source>
</evidence>
<dbReference type="HOGENOM" id="CLU_999127_0_0_1"/>
<accession>A0E0X3</accession>
<dbReference type="RefSeq" id="XP_001456337.1">
    <property type="nucleotide sequence ID" value="XM_001456300.1"/>
</dbReference>
<feature type="compositionally biased region" description="Acidic residues" evidence="2">
    <location>
        <begin position="52"/>
        <end position="65"/>
    </location>
</feature>
<gene>
    <name evidence="3" type="ORF">GSPATT00022108001</name>
</gene>
<keyword evidence="4" id="KW-1185">Reference proteome</keyword>
<dbReference type="GeneID" id="5042122"/>
<name>A0E0X3_PARTE</name>
<dbReference type="InParanoid" id="A0E0X3"/>
<evidence type="ECO:0000256" key="2">
    <source>
        <dbReference type="SAM" id="MobiDB-lite"/>
    </source>
</evidence>
<feature type="region of interest" description="Disordered" evidence="2">
    <location>
        <begin position="39"/>
        <end position="65"/>
    </location>
</feature>
<sequence>MISIQNQVKKRMKKYKRHFLLNIQIDIYNAFANEETEKLNQKENEDHPFVEVETETQPEEMPDELDNQLSGLREGLEGIDFSLFFDEYAKPNELVVNPEPEQQLDQELIQNKKPQQKYEEPKEFKQPKEKIEDVMKDLQITNDITSSEDEKILISQLKQKSAELKQKLQDQYEIVPKLEQAKKQTEVSIHPIDEQYPKIESDSKIDYEVESKYMEWSMSQDQKIKKIGLDLTEDDLRNPRFSLLQMDQKSELDIQKQINDFLGLDDISFVMIKQNLRRR</sequence>
<dbReference type="EMBL" id="CT868652">
    <property type="protein sequence ID" value="CAK88940.1"/>
    <property type="molecule type" value="Genomic_DNA"/>
</dbReference>
<reference evidence="3 4" key="1">
    <citation type="journal article" date="2006" name="Nature">
        <title>Global trends of whole-genome duplications revealed by the ciliate Paramecium tetraurelia.</title>
        <authorList>
            <consortium name="Genoscope"/>
            <person name="Aury J.-M."/>
            <person name="Jaillon O."/>
            <person name="Duret L."/>
            <person name="Noel B."/>
            <person name="Jubin C."/>
            <person name="Porcel B.M."/>
            <person name="Segurens B."/>
            <person name="Daubin V."/>
            <person name="Anthouard V."/>
            <person name="Aiach N."/>
            <person name="Arnaiz O."/>
            <person name="Billaut A."/>
            <person name="Beisson J."/>
            <person name="Blanc I."/>
            <person name="Bouhouche K."/>
            <person name="Camara F."/>
            <person name="Duharcourt S."/>
            <person name="Guigo R."/>
            <person name="Gogendeau D."/>
            <person name="Katinka M."/>
            <person name="Keller A.-M."/>
            <person name="Kissmehl R."/>
            <person name="Klotz C."/>
            <person name="Koll F."/>
            <person name="Le Moue A."/>
            <person name="Lepere C."/>
            <person name="Malinsky S."/>
            <person name="Nowacki M."/>
            <person name="Nowak J.K."/>
            <person name="Plattner H."/>
            <person name="Poulain J."/>
            <person name="Ruiz F."/>
            <person name="Serrano V."/>
            <person name="Zagulski M."/>
            <person name="Dessen P."/>
            <person name="Betermier M."/>
            <person name="Weissenbach J."/>
            <person name="Scarpelli C."/>
            <person name="Schachter V."/>
            <person name="Sperling L."/>
            <person name="Meyer E."/>
            <person name="Cohen J."/>
            <person name="Wincker P."/>
        </authorList>
    </citation>
    <scope>NUCLEOTIDE SEQUENCE [LARGE SCALE GENOMIC DNA]</scope>
    <source>
        <strain evidence="3 4">Stock d4-2</strain>
    </source>
</reference>
<proteinExistence type="predicted"/>
<dbReference type="Proteomes" id="UP000000600">
    <property type="component" value="Unassembled WGS sequence"/>
</dbReference>
<feature type="compositionally biased region" description="Basic and acidic residues" evidence="2">
    <location>
        <begin position="39"/>
        <end position="50"/>
    </location>
</feature>
<evidence type="ECO:0000313" key="3">
    <source>
        <dbReference type="EMBL" id="CAK88940.1"/>
    </source>
</evidence>
<organism evidence="3 4">
    <name type="scientific">Paramecium tetraurelia</name>
    <dbReference type="NCBI Taxonomy" id="5888"/>
    <lineage>
        <taxon>Eukaryota</taxon>
        <taxon>Sar</taxon>
        <taxon>Alveolata</taxon>
        <taxon>Ciliophora</taxon>
        <taxon>Intramacronucleata</taxon>
        <taxon>Oligohymenophorea</taxon>
        <taxon>Peniculida</taxon>
        <taxon>Parameciidae</taxon>
        <taxon>Paramecium</taxon>
    </lineage>
</organism>